<name>A0AAV3T0W5_9EURY</name>
<keyword evidence="3" id="KW-1185">Reference proteome</keyword>
<protein>
    <recommendedName>
        <fullName evidence="1">Pyrrolo-quinoline quinone repeat domain-containing protein</fullName>
    </recommendedName>
</protein>
<evidence type="ECO:0000259" key="1">
    <source>
        <dbReference type="Pfam" id="PF13360"/>
    </source>
</evidence>
<gene>
    <name evidence="2" type="ORF">GCM10009019_10050</name>
</gene>
<dbReference type="InterPro" id="IPR018391">
    <property type="entry name" value="PQQ_b-propeller_rpt"/>
</dbReference>
<accession>A0AAV3T0W5</accession>
<organism evidence="2 3">
    <name type="scientific">Salarchaeum japonicum</name>
    <dbReference type="NCBI Taxonomy" id="555573"/>
    <lineage>
        <taxon>Archaea</taxon>
        <taxon>Methanobacteriati</taxon>
        <taxon>Methanobacteriota</taxon>
        <taxon>Stenosarchaea group</taxon>
        <taxon>Halobacteria</taxon>
        <taxon>Halobacteriales</taxon>
        <taxon>Halobacteriaceae</taxon>
    </lineage>
</organism>
<dbReference type="Gene3D" id="2.130.10.10">
    <property type="entry name" value="YVTN repeat-like/Quinoprotein amine dehydrogenase"/>
    <property type="match status" value="1"/>
</dbReference>
<evidence type="ECO:0000313" key="3">
    <source>
        <dbReference type="Proteomes" id="UP001500194"/>
    </source>
</evidence>
<dbReference type="SMART" id="SM00564">
    <property type="entry name" value="PQQ"/>
    <property type="match status" value="3"/>
</dbReference>
<evidence type="ECO:0000313" key="2">
    <source>
        <dbReference type="EMBL" id="GAA0649337.1"/>
    </source>
</evidence>
<dbReference type="EMBL" id="BAAADU010000002">
    <property type="protein sequence ID" value="GAA0649337.1"/>
    <property type="molecule type" value="Genomic_DNA"/>
</dbReference>
<dbReference type="InterPro" id="IPR011047">
    <property type="entry name" value="Quinoprotein_ADH-like_sf"/>
</dbReference>
<dbReference type="InterPro" id="IPR015943">
    <property type="entry name" value="WD40/YVTN_repeat-like_dom_sf"/>
</dbReference>
<dbReference type="Pfam" id="PF13360">
    <property type="entry name" value="PQQ_2"/>
    <property type="match status" value="1"/>
</dbReference>
<dbReference type="PROSITE" id="PS51257">
    <property type="entry name" value="PROKAR_LIPOPROTEIN"/>
    <property type="match status" value="1"/>
</dbReference>
<proteinExistence type="predicted"/>
<sequence>MNRRQFLSGVGASGLLLAGCLSPDYTKTLVYSADEPVIAGPTITNETAYFTIRVRSSRLNEVNAGTLLGVDLSSGTLTDEIPYIVEYPTWDHELPLQSTRPVVDDQQVFIGGRAPVAYTLTGEKLWTIDLPDRFKAQSSLRPPRVTDDTVYFGLSTGGVCALHRQTGEVLWKTSLVESQRVAGLDVLENSVIAIHSKGVIAMLNPESGDIERQRTLGSTGGDDPFTNGSAPHIVDGEIYVVGDGIVFRFDSELRTVWERALPTEWAITPIVTRNSCYVVGGNPDESRGYLYKIDRESGRIEQEKSRSADLSGWQALKFDNQIYTGGRGGDRESVVVMTLDGDVVYEIPFESQIAGIRGLEGSVGVLTTDGDLFTVK</sequence>
<reference evidence="2 3" key="1">
    <citation type="journal article" date="2019" name="Int. J. Syst. Evol. Microbiol.">
        <title>The Global Catalogue of Microorganisms (GCM) 10K type strain sequencing project: providing services to taxonomists for standard genome sequencing and annotation.</title>
        <authorList>
            <consortium name="The Broad Institute Genomics Platform"/>
            <consortium name="The Broad Institute Genome Sequencing Center for Infectious Disease"/>
            <person name="Wu L."/>
            <person name="Ma J."/>
        </authorList>
    </citation>
    <scope>NUCLEOTIDE SEQUENCE [LARGE SCALE GENOMIC DNA]</scope>
    <source>
        <strain evidence="2 3">JCM 16327</strain>
    </source>
</reference>
<dbReference type="InterPro" id="IPR002372">
    <property type="entry name" value="PQQ_rpt_dom"/>
</dbReference>
<comment type="caution">
    <text evidence="2">The sequence shown here is derived from an EMBL/GenBank/DDBJ whole genome shotgun (WGS) entry which is preliminary data.</text>
</comment>
<dbReference type="PANTHER" id="PTHR34512:SF30">
    <property type="entry name" value="OUTER MEMBRANE PROTEIN ASSEMBLY FACTOR BAMB"/>
    <property type="match status" value="1"/>
</dbReference>
<dbReference type="SUPFAM" id="SSF50998">
    <property type="entry name" value="Quinoprotein alcohol dehydrogenase-like"/>
    <property type="match status" value="1"/>
</dbReference>
<dbReference type="AlphaFoldDB" id="A0AAV3T0W5"/>
<dbReference type="GeneID" id="68571869"/>
<feature type="domain" description="Pyrrolo-quinoline quinone repeat" evidence="1">
    <location>
        <begin position="90"/>
        <end position="300"/>
    </location>
</feature>
<dbReference type="Proteomes" id="UP001500194">
    <property type="component" value="Unassembled WGS sequence"/>
</dbReference>
<dbReference type="RefSeq" id="WP_227261290.1">
    <property type="nucleotide sequence ID" value="NZ_BAAADU010000002.1"/>
</dbReference>
<dbReference type="PANTHER" id="PTHR34512">
    <property type="entry name" value="CELL SURFACE PROTEIN"/>
    <property type="match status" value="1"/>
</dbReference>